<dbReference type="PANTHER" id="PTHR43025">
    <property type="entry name" value="MONOGALACTOSYLDIACYLGLYCEROL SYNTHASE"/>
    <property type="match status" value="1"/>
</dbReference>
<dbReference type="InterPro" id="IPR050519">
    <property type="entry name" value="Glycosyltransf_28_UgtP"/>
</dbReference>
<accession>A0A1F4V875</accession>
<dbReference type="AlphaFoldDB" id="A0A1F4V875"/>
<dbReference type="EMBL" id="MEVD01000015">
    <property type="protein sequence ID" value="OGC53324.1"/>
    <property type="molecule type" value="Genomic_DNA"/>
</dbReference>
<dbReference type="Proteomes" id="UP000178127">
    <property type="component" value="Unassembled WGS sequence"/>
</dbReference>
<dbReference type="STRING" id="1802620.A3D91_02855"/>
<evidence type="ECO:0000313" key="2">
    <source>
        <dbReference type="Proteomes" id="UP000178127"/>
    </source>
</evidence>
<dbReference type="Gene3D" id="3.40.50.2000">
    <property type="entry name" value="Glycogen Phosphorylase B"/>
    <property type="match status" value="1"/>
</dbReference>
<protein>
    <recommendedName>
        <fullName evidence="3">Glycosyl transferase family 28 C-terminal domain-containing protein</fullName>
    </recommendedName>
</protein>
<gene>
    <name evidence="1" type="ORF">A3D91_02855</name>
</gene>
<evidence type="ECO:0008006" key="3">
    <source>
        <dbReference type="Google" id="ProtNLM"/>
    </source>
</evidence>
<name>A0A1F4V875_UNCKA</name>
<proteinExistence type="predicted"/>
<sequence length="370" mass="42869">MSFTDKRKKIAILTAMGGYGHLSYAYAYDYWLTLWGYQTEIFNVGLTGNQEIYKLLLKKPFAYKSFFMLSNMMDISNLLVKRVSGRLEKKLEDLLPKYGEFDAVISTHPLIHPCKGRKNFVVLLDPFLHSTYFANPQPDYYISIWRESDNFIDKYKVDKSKVLYIGPLLRPAFYKYSEKIETFRDKQLFKKELNVENYDKICLVTAGGLWINRAGDYLEALSNKFKNSNVLFVFLCGKNVSFYNDAVNFYGDNKSFKFLSWQDEESVAKWMGASDLAVVFSIAQMGIESGIMGVPILIFNYIQGQEGAYIDLLEKHGVAMLVKGNITEKVNYLYSEINNLSKYEESLLKWKKLLLSTPDRMRTILDHYIS</sequence>
<dbReference type="PANTHER" id="PTHR43025:SF3">
    <property type="entry name" value="MONOGALACTOSYLDIACYLGLYCEROL SYNTHASE 1, CHLOROPLASTIC"/>
    <property type="match status" value="1"/>
</dbReference>
<comment type="caution">
    <text evidence="1">The sequence shown here is derived from an EMBL/GenBank/DDBJ whole genome shotgun (WGS) entry which is preliminary data.</text>
</comment>
<dbReference type="SUPFAM" id="SSF53756">
    <property type="entry name" value="UDP-Glycosyltransferase/glycogen phosphorylase"/>
    <property type="match status" value="1"/>
</dbReference>
<evidence type="ECO:0000313" key="1">
    <source>
        <dbReference type="EMBL" id="OGC53324.1"/>
    </source>
</evidence>
<organism evidence="1 2">
    <name type="scientific">candidate division WWE3 bacterium RIFCSPHIGHO2_02_FULL_38_14</name>
    <dbReference type="NCBI Taxonomy" id="1802620"/>
    <lineage>
        <taxon>Bacteria</taxon>
        <taxon>Katanobacteria</taxon>
    </lineage>
</organism>
<reference evidence="1 2" key="1">
    <citation type="journal article" date="2016" name="Nat. Commun.">
        <title>Thousands of microbial genomes shed light on interconnected biogeochemical processes in an aquifer system.</title>
        <authorList>
            <person name="Anantharaman K."/>
            <person name="Brown C.T."/>
            <person name="Hug L.A."/>
            <person name="Sharon I."/>
            <person name="Castelle C.J."/>
            <person name="Probst A.J."/>
            <person name="Thomas B.C."/>
            <person name="Singh A."/>
            <person name="Wilkins M.J."/>
            <person name="Karaoz U."/>
            <person name="Brodie E.L."/>
            <person name="Williams K.H."/>
            <person name="Hubbard S.S."/>
            <person name="Banfield J.F."/>
        </authorList>
    </citation>
    <scope>NUCLEOTIDE SEQUENCE [LARGE SCALE GENOMIC DNA]</scope>
</reference>